<keyword evidence="3" id="KW-0547">Nucleotide-binding</keyword>
<evidence type="ECO:0000256" key="4">
    <source>
        <dbReference type="ARBA" id="ARBA00022777"/>
    </source>
</evidence>
<dbReference type="CDD" id="cd01166">
    <property type="entry name" value="KdgK"/>
    <property type="match status" value="1"/>
</dbReference>
<dbReference type="Gene3D" id="3.40.1620.20">
    <property type="match status" value="1"/>
</dbReference>
<sequence length="325" mass="35393">MKFKFEAGMEIPESEVDLLAVGELLVDLIAEQETGGLARAERFGRHFGGSPANIALNVRSLGPKTSLISRVGEDGLGDFLLDILKKGEVEIKGIRRDRQENTSIILITQSKESPEFLAYRGAEKCLKPGDIDSELIRRSGLVHISTFAISAAKSRRALDKVMRIARDQGKILSLDPNYRPQLWEGDNPGHEYIKELLKKVNIVKPSLDDARALFGPASREEYIRMFHNAGADLVILTLGADGLLASTGEEQKYYPSLAEEVKDTTGAGDAFWSGFYAGLIGGKKLSASIQCGNALAAEALKMTGAPLEAADLEEIKKKYEIDAGE</sequence>
<name>A0A1G9NJE4_9FIRM</name>
<dbReference type="GO" id="GO:0005524">
    <property type="term" value="F:ATP binding"/>
    <property type="evidence" value="ECO:0007669"/>
    <property type="project" value="UniProtKB-KW"/>
</dbReference>
<evidence type="ECO:0000256" key="5">
    <source>
        <dbReference type="ARBA" id="ARBA00022840"/>
    </source>
</evidence>
<dbReference type="GO" id="GO:0016301">
    <property type="term" value="F:kinase activity"/>
    <property type="evidence" value="ECO:0007669"/>
    <property type="project" value="UniProtKB-KW"/>
</dbReference>
<reference evidence="7 8" key="1">
    <citation type="submission" date="2016-10" db="EMBL/GenBank/DDBJ databases">
        <authorList>
            <person name="de Groot N.N."/>
        </authorList>
    </citation>
    <scope>NUCLEOTIDE SEQUENCE [LARGE SCALE GENOMIC DNA]</scope>
    <source>
        <strain evidence="7 8">SLAS-1</strain>
    </source>
</reference>
<evidence type="ECO:0000313" key="8">
    <source>
        <dbReference type="Proteomes" id="UP000199476"/>
    </source>
</evidence>
<keyword evidence="2" id="KW-0808">Transferase</keyword>
<gene>
    <name evidence="7" type="ORF">SAMN04488692_11092</name>
</gene>
<dbReference type="EMBL" id="FNGO01000010">
    <property type="protein sequence ID" value="SDL86474.1"/>
    <property type="molecule type" value="Genomic_DNA"/>
</dbReference>
<keyword evidence="4 7" id="KW-0418">Kinase</keyword>
<dbReference type="Gene3D" id="6.10.140.490">
    <property type="match status" value="1"/>
</dbReference>
<dbReference type="SUPFAM" id="SSF53613">
    <property type="entry name" value="Ribokinase-like"/>
    <property type="match status" value="1"/>
</dbReference>
<dbReference type="RefSeq" id="WP_089760077.1">
    <property type="nucleotide sequence ID" value="NZ_FNGO01000010.1"/>
</dbReference>
<dbReference type="InterPro" id="IPR029056">
    <property type="entry name" value="Ribokinase-like"/>
</dbReference>
<evidence type="ECO:0000259" key="6">
    <source>
        <dbReference type="Pfam" id="PF00294"/>
    </source>
</evidence>
<dbReference type="STRING" id="321763.SAMN04488692_11092"/>
<evidence type="ECO:0000313" key="7">
    <source>
        <dbReference type="EMBL" id="SDL86474.1"/>
    </source>
</evidence>
<dbReference type="OrthoDB" id="9813569at2"/>
<evidence type="ECO:0000256" key="1">
    <source>
        <dbReference type="ARBA" id="ARBA00010688"/>
    </source>
</evidence>
<dbReference type="Proteomes" id="UP000199476">
    <property type="component" value="Unassembled WGS sequence"/>
</dbReference>
<dbReference type="AlphaFoldDB" id="A0A1G9NJE4"/>
<dbReference type="Gene3D" id="3.40.1190.30">
    <property type="match status" value="1"/>
</dbReference>
<dbReference type="PANTHER" id="PTHR43085">
    <property type="entry name" value="HEXOKINASE FAMILY MEMBER"/>
    <property type="match status" value="1"/>
</dbReference>
<dbReference type="InterPro" id="IPR050306">
    <property type="entry name" value="PfkB_Carbo_kinase"/>
</dbReference>
<keyword evidence="5" id="KW-0067">ATP-binding</keyword>
<evidence type="ECO:0000256" key="3">
    <source>
        <dbReference type="ARBA" id="ARBA00022741"/>
    </source>
</evidence>
<dbReference type="PROSITE" id="PS00583">
    <property type="entry name" value="PFKB_KINASES_1"/>
    <property type="match status" value="1"/>
</dbReference>
<feature type="domain" description="Carbohydrate kinase PfkB" evidence="6">
    <location>
        <begin position="18"/>
        <end position="305"/>
    </location>
</feature>
<evidence type="ECO:0000256" key="2">
    <source>
        <dbReference type="ARBA" id="ARBA00022679"/>
    </source>
</evidence>
<dbReference type="Pfam" id="PF00294">
    <property type="entry name" value="PfkB"/>
    <property type="match status" value="1"/>
</dbReference>
<keyword evidence="8" id="KW-1185">Reference proteome</keyword>
<protein>
    <submittedName>
        <fullName evidence="7">Fructokinase</fullName>
    </submittedName>
</protein>
<dbReference type="InterPro" id="IPR011611">
    <property type="entry name" value="PfkB_dom"/>
</dbReference>
<dbReference type="InterPro" id="IPR002173">
    <property type="entry name" value="Carboh/pur_kinase_PfkB_CS"/>
</dbReference>
<proteinExistence type="inferred from homology"/>
<dbReference type="PANTHER" id="PTHR43085:SF1">
    <property type="entry name" value="PSEUDOURIDINE KINASE-RELATED"/>
    <property type="match status" value="1"/>
</dbReference>
<accession>A0A1G9NJE4</accession>
<organism evidence="7 8">
    <name type="scientific">Halarsenatibacter silvermanii</name>
    <dbReference type="NCBI Taxonomy" id="321763"/>
    <lineage>
        <taxon>Bacteria</taxon>
        <taxon>Bacillati</taxon>
        <taxon>Bacillota</taxon>
        <taxon>Clostridia</taxon>
        <taxon>Halanaerobiales</taxon>
        <taxon>Halarsenatibacteraceae</taxon>
        <taxon>Halarsenatibacter</taxon>
    </lineage>
</organism>
<comment type="similarity">
    <text evidence="1">Belongs to the carbohydrate kinase PfkB family.</text>
</comment>